<reference evidence="2 3" key="1">
    <citation type="journal article" date="2023" name="Virus Evol.">
        <title>Computational host range prediction-The good, the bad, and the ugly.</title>
        <authorList>
            <person name="Howell A.A."/>
            <person name="Versoza C.J."/>
            <person name="Pfeifer S.P."/>
        </authorList>
    </citation>
    <scope>NUCLEOTIDE SEQUENCE [LARGE SCALE GENOMIC DNA]</scope>
    <source>
        <strain evidence="2 3">1610/1b</strain>
    </source>
</reference>
<organism evidence="2 3">
    <name type="scientific">Gordonia hydrophobica</name>
    <dbReference type="NCBI Taxonomy" id="40516"/>
    <lineage>
        <taxon>Bacteria</taxon>
        <taxon>Bacillati</taxon>
        <taxon>Actinomycetota</taxon>
        <taxon>Actinomycetes</taxon>
        <taxon>Mycobacteriales</taxon>
        <taxon>Gordoniaceae</taxon>
        <taxon>Gordonia</taxon>
    </lineage>
</organism>
<proteinExistence type="predicted"/>
<gene>
    <name evidence="2" type="ORF">RVF87_18285</name>
</gene>
<sequence length="179" mass="19152">MRYIFVGYVVAEVAVFWTMAHFLGFAWAFLITMLATGIGYAVLGRRARTVGADIRRAMRQEVAPGKPLTDSALFGVAALLTILPGVVSTVVGLLLMTGPARRLLRPVVAATAARRASRIAEQMTVVTIDGQPIGGRGFGFGRHAYVDGTVDVDVVDTTVRNPDGSVYVEVPQLPRAAHD</sequence>
<name>A0ABZ2U247_9ACTN</name>
<accession>A0ABZ2U247</accession>
<feature type="transmembrane region" description="Helical" evidence="1">
    <location>
        <begin position="72"/>
        <end position="95"/>
    </location>
</feature>
<feature type="transmembrane region" description="Helical" evidence="1">
    <location>
        <begin position="21"/>
        <end position="43"/>
    </location>
</feature>
<keyword evidence="3" id="KW-1185">Reference proteome</keyword>
<dbReference type="EMBL" id="CP136137">
    <property type="protein sequence ID" value="WYY06954.1"/>
    <property type="molecule type" value="Genomic_DNA"/>
</dbReference>
<dbReference type="Pfam" id="PF04186">
    <property type="entry name" value="FxsA"/>
    <property type="match status" value="1"/>
</dbReference>
<keyword evidence="1" id="KW-1133">Transmembrane helix</keyword>
<evidence type="ECO:0000256" key="1">
    <source>
        <dbReference type="SAM" id="Phobius"/>
    </source>
</evidence>
<dbReference type="InterPro" id="IPR007313">
    <property type="entry name" value="FxsA"/>
</dbReference>
<protein>
    <submittedName>
        <fullName evidence="2">FxsA family protein</fullName>
    </submittedName>
</protein>
<dbReference type="PANTHER" id="PTHR35335">
    <property type="entry name" value="UPF0716 PROTEIN FXSA"/>
    <property type="match status" value="1"/>
</dbReference>
<keyword evidence="1" id="KW-0472">Membrane</keyword>
<evidence type="ECO:0000313" key="3">
    <source>
        <dbReference type="Proteomes" id="UP001479933"/>
    </source>
</evidence>
<dbReference type="Proteomes" id="UP001479933">
    <property type="component" value="Chromosome"/>
</dbReference>
<keyword evidence="1" id="KW-0812">Transmembrane</keyword>
<dbReference type="NCBIfam" id="NF008528">
    <property type="entry name" value="PRK11463.1-2"/>
    <property type="match status" value="1"/>
</dbReference>
<dbReference type="PANTHER" id="PTHR35335:SF1">
    <property type="entry name" value="UPF0716 PROTEIN FXSA"/>
    <property type="match status" value="1"/>
</dbReference>
<evidence type="ECO:0000313" key="2">
    <source>
        <dbReference type="EMBL" id="WYY06954.1"/>
    </source>
</evidence>
<dbReference type="RefSeq" id="WP_066172213.1">
    <property type="nucleotide sequence ID" value="NZ_CP136137.1"/>
</dbReference>